<evidence type="ECO:0000313" key="2">
    <source>
        <dbReference type="Proteomes" id="UP000198634"/>
    </source>
</evidence>
<evidence type="ECO:0000313" key="1">
    <source>
        <dbReference type="EMBL" id="SEQ89671.1"/>
    </source>
</evidence>
<keyword evidence="2" id="KW-1185">Reference proteome</keyword>
<dbReference type="AlphaFoldDB" id="A0A1H9JRR0"/>
<protein>
    <submittedName>
        <fullName evidence="1">Uncharacterized protein</fullName>
    </submittedName>
</protein>
<name>A0A1H9JRR0_9RHOB</name>
<proteinExistence type="predicted"/>
<accession>A0A1H9JRR0</accession>
<organism evidence="1 2">
    <name type="scientific">Thalassovita taeanensis</name>
    <dbReference type="NCBI Taxonomy" id="657014"/>
    <lineage>
        <taxon>Bacteria</taxon>
        <taxon>Pseudomonadati</taxon>
        <taxon>Pseudomonadota</taxon>
        <taxon>Alphaproteobacteria</taxon>
        <taxon>Rhodobacterales</taxon>
        <taxon>Roseobacteraceae</taxon>
        <taxon>Thalassovita</taxon>
    </lineage>
</organism>
<sequence length="53" mass="5756">MLSLLKTIGLCLKYDAAHVGHNAARAADRPRVSREEITSLFSDVLGHHAAARD</sequence>
<dbReference type="STRING" id="657014.SAMN04488092_1166"/>
<reference evidence="1 2" key="1">
    <citation type="submission" date="2016-10" db="EMBL/GenBank/DDBJ databases">
        <authorList>
            <person name="de Groot N.N."/>
        </authorList>
    </citation>
    <scope>NUCLEOTIDE SEQUENCE [LARGE SCALE GENOMIC DNA]</scope>
    <source>
        <strain evidence="1 2">DSM 22007</strain>
    </source>
</reference>
<dbReference type="EMBL" id="FOEP01000016">
    <property type="protein sequence ID" value="SEQ89671.1"/>
    <property type="molecule type" value="Genomic_DNA"/>
</dbReference>
<dbReference type="Proteomes" id="UP000198634">
    <property type="component" value="Unassembled WGS sequence"/>
</dbReference>
<gene>
    <name evidence="1" type="ORF">SAMN04488092_1166</name>
</gene>